<dbReference type="AlphaFoldDB" id="A0A6G9AKQ1"/>
<dbReference type="GO" id="GO:0008234">
    <property type="term" value="F:cysteine-type peptidase activity"/>
    <property type="evidence" value="ECO:0007669"/>
    <property type="project" value="InterPro"/>
</dbReference>
<evidence type="ECO:0000313" key="3">
    <source>
        <dbReference type="EMBL" id="QIP12914.1"/>
    </source>
</evidence>
<organism evidence="3 4">
    <name type="scientific">Spirosoma aureum</name>
    <dbReference type="NCBI Taxonomy" id="2692134"/>
    <lineage>
        <taxon>Bacteria</taxon>
        <taxon>Pseudomonadati</taxon>
        <taxon>Bacteroidota</taxon>
        <taxon>Cytophagia</taxon>
        <taxon>Cytophagales</taxon>
        <taxon>Cytophagaceae</taxon>
        <taxon>Spirosoma</taxon>
    </lineage>
</organism>
<dbReference type="RefSeq" id="WP_167207477.1">
    <property type="nucleotide sequence ID" value="NZ_CP050063.1"/>
</dbReference>
<dbReference type="InterPro" id="IPR000200">
    <property type="entry name" value="Peptidase_C10"/>
</dbReference>
<dbReference type="Proteomes" id="UP000501802">
    <property type="component" value="Chromosome"/>
</dbReference>
<feature type="chain" id="PRO_5026104206" description="C10 family peptidase" evidence="2">
    <location>
        <begin position="21"/>
        <end position="270"/>
    </location>
</feature>
<protein>
    <recommendedName>
        <fullName evidence="5">C10 family peptidase</fullName>
    </recommendedName>
</protein>
<dbReference type="Gene3D" id="3.90.70.50">
    <property type="entry name" value="Peptidase C10, streptopain"/>
    <property type="match status" value="1"/>
</dbReference>
<feature type="active site" description="Proton acceptor" evidence="1">
    <location>
        <position position="215"/>
    </location>
</feature>
<dbReference type="InterPro" id="IPR038765">
    <property type="entry name" value="Papain-like_cys_pep_sf"/>
</dbReference>
<feature type="signal peptide" evidence="2">
    <location>
        <begin position="1"/>
        <end position="20"/>
    </location>
</feature>
<evidence type="ECO:0008006" key="5">
    <source>
        <dbReference type="Google" id="ProtNLM"/>
    </source>
</evidence>
<dbReference type="GO" id="GO:0006508">
    <property type="term" value="P:proteolysis"/>
    <property type="evidence" value="ECO:0007669"/>
    <property type="project" value="InterPro"/>
</dbReference>
<keyword evidence="4" id="KW-1185">Reference proteome</keyword>
<dbReference type="InterPro" id="IPR044934">
    <property type="entry name" value="Streptopain_sf"/>
</dbReference>
<reference evidence="3 4" key="1">
    <citation type="submission" date="2020-03" db="EMBL/GenBank/DDBJ databases">
        <authorList>
            <person name="Kim M.K."/>
        </authorList>
    </citation>
    <scope>NUCLEOTIDE SEQUENCE [LARGE SCALE GENOMIC DNA]</scope>
    <source>
        <strain evidence="3 4">BT328</strain>
    </source>
</reference>
<dbReference type="SUPFAM" id="SSF54001">
    <property type="entry name" value="Cysteine proteinases"/>
    <property type="match status" value="1"/>
</dbReference>
<dbReference type="EMBL" id="CP050063">
    <property type="protein sequence ID" value="QIP12914.1"/>
    <property type="molecule type" value="Genomic_DNA"/>
</dbReference>
<proteinExistence type="predicted"/>
<dbReference type="KEGG" id="spib:G8759_09920"/>
<evidence type="ECO:0000313" key="4">
    <source>
        <dbReference type="Proteomes" id="UP000501802"/>
    </source>
</evidence>
<name>A0A6G9AKQ1_9BACT</name>
<gene>
    <name evidence="3" type="ORF">G8759_09920</name>
</gene>
<dbReference type="Pfam" id="PF01640">
    <property type="entry name" value="Peptidase_C10"/>
    <property type="match status" value="1"/>
</dbReference>
<evidence type="ECO:0000256" key="1">
    <source>
        <dbReference type="PIRSR" id="PIRSR600200-1"/>
    </source>
</evidence>
<accession>A0A6G9AKQ1</accession>
<keyword evidence="2" id="KW-0732">Signal</keyword>
<sequence length="270" mass="30747">MQRFLLTILLACFTQAIASAQLQQPTQKNAPFLLKTQWDQYGSYASYTPENHVLGCWSTALAQIFFYHQLRPTGIVNYQCSKGYKIQDTLSNHAFSWDQFASRIEPTTSADAKNTVALFSYLTAEAIRKDFGTSRYLEMVNPVGQINKHFPCNAEFYVSFSEPIPIPQAQLEAIAKQEDIRNVLKQDDVVGLIRKEIDAGRPVYFHFGNFTTYGHSTVIDGYQQENGTFWAHINYGSGGQRNGWYDLFKPIDVTDDIKLRAFVAIKPNRE</sequence>
<feature type="active site" description="Nucleophile" evidence="1">
    <location>
        <position position="56"/>
    </location>
</feature>
<evidence type="ECO:0000256" key="2">
    <source>
        <dbReference type="SAM" id="SignalP"/>
    </source>
</evidence>